<evidence type="ECO:0000256" key="1">
    <source>
        <dbReference type="ARBA" id="ARBA00006767"/>
    </source>
</evidence>
<keyword evidence="3" id="KW-0687">Ribonucleoprotein</keyword>
<dbReference type="GO" id="GO:0005840">
    <property type="term" value="C:ribosome"/>
    <property type="evidence" value="ECO:0007669"/>
    <property type="project" value="UniProtKB-KW"/>
</dbReference>
<evidence type="ECO:0000256" key="3">
    <source>
        <dbReference type="ARBA" id="ARBA00023274"/>
    </source>
</evidence>
<feature type="domain" description="S1 motif" evidence="4">
    <location>
        <begin position="113"/>
        <end position="179"/>
    </location>
</feature>
<evidence type="ECO:0000313" key="5">
    <source>
        <dbReference type="EMBL" id="MFL0248469.1"/>
    </source>
</evidence>
<comment type="similarity">
    <text evidence="1">Belongs to the bacterial ribosomal protein bS1 family.</text>
</comment>
<dbReference type="PRINTS" id="PR00681">
    <property type="entry name" value="RIBOSOMALS1"/>
</dbReference>
<proteinExistence type="inferred from homology"/>
<evidence type="ECO:0000259" key="4">
    <source>
        <dbReference type="PROSITE" id="PS50126"/>
    </source>
</evidence>
<dbReference type="Proteomes" id="UP001623591">
    <property type="component" value="Unassembled WGS sequence"/>
</dbReference>
<dbReference type="EMBL" id="JBJHZZ010000018">
    <property type="protein sequence ID" value="MFL0248469.1"/>
    <property type="molecule type" value="Genomic_DNA"/>
</dbReference>
<accession>A0ABW8T7A8</accession>
<dbReference type="InterPro" id="IPR003029">
    <property type="entry name" value="S1_domain"/>
</dbReference>
<dbReference type="Pfam" id="PF00575">
    <property type="entry name" value="S1"/>
    <property type="match status" value="4"/>
</dbReference>
<dbReference type="SMART" id="SM00316">
    <property type="entry name" value="S1"/>
    <property type="match status" value="4"/>
</dbReference>
<dbReference type="InterPro" id="IPR035104">
    <property type="entry name" value="Ribosomal_protein_S1-like"/>
</dbReference>
<evidence type="ECO:0000256" key="2">
    <source>
        <dbReference type="ARBA" id="ARBA00022980"/>
    </source>
</evidence>
<gene>
    <name evidence="5" type="primary">rpsA</name>
    <name evidence="5" type="ORF">ACJDUG_16085</name>
</gene>
<feature type="domain" description="S1 motif" evidence="4">
    <location>
        <begin position="200"/>
        <end position="268"/>
    </location>
</feature>
<sequence length="393" mass="43509">MDNNEEVSMQDFMDALGDSLKRINSGDVVKGTVISASDDAVFVNIGYMADGVISREELSYDGTVNPKDIVKPGDEIYVYILQVNDGEGNVALSKIKAEEHKVWDEFEESLNEGKTIEVKVNEAVKGGVTANIKGVRAFIPASQLSLKYVDDLKDFVGKILTVRVVELDMDKKKVVLSRKEALKAEVEIKKQEVWASLKKGEKRTGIVTRLAKFGAFVDLGGIDGLIHISDLSWKRVLDPAEVVSVGDKVEVYVIDFDKSKDRISLGLKEVTEDPWNKVSSMFKVNEIVQGTVVRLTDFGAFVEIGEGIDGLVRNSEIAEERVSKASAVLNVGDKVKVKILELDSKNQRLGLSIREAKNSAEREEIKDFLGDKSEGLTLGDLLKDKFKNFKFEE</sequence>
<name>A0ABW8T7A8_9CLOT</name>
<dbReference type="PANTHER" id="PTHR10724">
    <property type="entry name" value="30S RIBOSOMAL PROTEIN S1"/>
    <property type="match status" value="1"/>
</dbReference>
<dbReference type="CDD" id="cd04465">
    <property type="entry name" value="S1_RPS1_repeat_ec2_hs2"/>
    <property type="match status" value="1"/>
</dbReference>
<keyword evidence="6" id="KW-1185">Reference proteome</keyword>
<dbReference type="PANTHER" id="PTHR10724:SF7">
    <property type="entry name" value="SMALL RIBOSOMAL SUBUNIT PROTEIN BS1C"/>
    <property type="match status" value="1"/>
</dbReference>
<dbReference type="Gene3D" id="2.40.50.140">
    <property type="entry name" value="Nucleic acid-binding proteins"/>
    <property type="match status" value="4"/>
</dbReference>
<dbReference type="RefSeq" id="WP_406770901.1">
    <property type="nucleotide sequence ID" value="NZ_JBJHZZ010000018.1"/>
</dbReference>
<comment type="caution">
    <text evidence="5">The sequence shown here is derived from an EMBL/GenBank/DDBJ whole genome shotgun (WGS) entry which is preliminary data.</text>
</comment>
<feature type="domain" description="S1 motif" evidence="4">
    <location>
        <begin position="26"/>
        <end position="95"/>
    </location>
</feature>
<protein>
    <submittedName>
        <fullName evidence="5">30S ribosomal protein S1</fullName>
    </submittedName>
</protein>
<feature type="domain" description="S1 motif" evidence="4">
    <location>
        <begin position="285"/>
        <end position="354"/>
    </location>
</feature>
<organism evidence="5 6">
    <name type="scientific">Candidatus Clostridium stratigraminis</name>
    <dbReference type="NCBI Taxonomy" id="3381661"/>
    <lineage>
        <taxon>Bacteria</taxon>
        <taxon>Bacillati</taxon>
        <taxon>Bacillota</taxon>
        <taxon>Clostridia</taxon>
        <taxon>Eubacteriales</taxon>
        <taxon>Clostridiaceae</taxon>
        <taxon>Clostridium</taxon>
    </lineage>
</organism>
<evidence type="ECO:0000313" key="6">
    <source>
        <dbReference type="Proteomes" id="UP001623591"/>
    </source>
</evidence>
<keyword evidence="2 5" id="KW-0689">Ribosomal protein</keyword>
<dbReference type="SUPFAM" id="SSF50249">
    <property type="entry name" value="Nucleic acid-binding proteins"/>
    <property type="match status" value="4"/>
</dbReference>
<reference evidence="5 6" key="1">
    <citation type="submission" date="2024-11" db="EMBL/GenBank/DDBJ databases">
        <authorList>
            <person name="Heng Y.C."/>
            <person name="Lim A.C.H."/>
            <person name="Lee J.K.Y."/>
            <person name="Kittelmann S."/>
        </authorList>
    </citation>
    <scope>NUCLEOTIDE SEQUENCE [LARGE SCALE GENOMIC DNA]</scope>
    <source>
        <strain evidence="5 6">WILCCON 0185</strain>
    </source>
</reference>
<dbReference type="CDD" id="cd05687">
    <property type="entry name" value="S1_RPS1_repeat_ec1_hs1"/>
    <property type="match status" value="1"/>
</dbReference>
<dbReference type="NCBIfam" id="NF005208">
    <property type="entry name" value="PRK06676.1"/>
    <property type="match status" value="1"/>
</dbReference>
<dbReference type="PROSITE" id="PS50126">
    <property type="entry name" value="S1"/>
    <property type="match status" value="4"/>
</dbReference>
<dbReference type="CDD" id="cd05688">
    <property type="entry name" value="S1_RPS1_repeat_ec3"/>
    <property type="match status" value="1"/>
</dbReference>
<dbReference type="InterPro" id="IPR050437">
    <property type="entry name" value="Ribos_protein_bS1-like"/>
</dbReference>
<dbReference type="InterPro" id="IPR012340">
    <property type="entry name" value="NA-bd_OB-fold"/>
</dbReference>